<name>A0A8J3WFJ9_PLARO</name>
<dbReference type="EMBL" id="BOOI01000061">
    <property type="protein sequence ID" value="GIH87500.1"/>
    <property type="molecule type" value="Genomic_DNA"/>
</dbReference>
<sequence length="132" mass="14239">MPPTGAGKSPNRRRQLLTAARPTPASLAMSPAVTVAPPSEITLTPPLEPEALAEVLAARAAPPRHRSAKAAQTCIFAPSAVCFPPNLYRFRNNRRGRRSPRPARRLLPGPVAPVVLEQVPGTAQQRLPHRVR</sequence>
<reference evidence="2" key="1">
    <citation type="submission" date="2021-01" db="EMBL/GenBank/DDBJ databases">
        <title>Whole genome shotgun sequence of Planobispora rosea NBRC 15558.</title>
        <authorList>
            <person name="Komaki H."/>
            <person name="Tamura T."/>
        </authorList>
    </citation>
    <scope>NUCLEOTIDE SEQUENCE</scope>
    <source>
        <strain evidence="2">NBRC 15558</strain>
    </source>
</reference>
<dbReference type="AlphaFoldDB" id="A0A8J3WFJ9"/>
<feature type="region of interest" description="Disordered" evidence="1">
    <location>
        <begin position="1"/>
        <end position="31"/>
    </location>
</feature>
<accession>A0A8J3WFJ9</accession>
<evidence type="ECO:0000313" key="2">
    <source>
        <dbReference type="EMBL" id="GIH87500.1"/>
    </source>
</evidence>
<gene>
    <name evidence="2" type="ORF">Pro02_59080</name>
</gene>
<comment type="caution">
    <text evidence="2">The sequence shown here is derived from an EMBL/GenBank/DDBJ whole genome shotgun (WGS) entry which is preliminary data.</text>
</comment>
<protein>
    <submittedName>
        <fullName evidence="2">Uncharacterized protein</fullName>
    </submittedName>
</protein>
<evidence type="ECO:0000313" key="3">
    <source>
        <dbReference type="Proteomes" id="UP000655044"/>
    </source>
</evidence>
<proteinExistence type="predicted"/>
<dbReference type="Proteomes" id="UP000655044">
    <property type="component" value="Unassembled WGS sequence"/>
</dbReference>
<keyword evidence="3" id="KW-1185">Reference proteome</keyword>
<evidence type="ECO:0000256" key="1">
    <source>
        <dbReference type="SAM" id="MobiDB-lite"/>
    </source>
</evidence>
<organism evidence="2 3">
    <name type="scientific">Planobispora rosea</name>
    <dbReference type="NCBI Taxonomy" id="35762"/>
    <lineage>
        <taxon>Bacteria</taxon>
        <taxon>Bacillati</taxon>
        <taxon>Actinomycetota</taxon>
        <taxon>Actinomycetes</taxon>
        <taxon>Streptosporangiales</taxon>
        <taxon>Streptosporangiaceae</taxon>
        <taxon>Planobispora</taxon>
    </lineage>
</organism>